<accession>A0A8T0VCX5</accession>
<comment type="caution">
    <text evidence="1">The sequence shown here is derived from an EMBL/GenBank/DDBJ whole genome shotgun (WGS) entry which is preliminary data.</text>
</comment>
<dbReference type="EMBL" id="CM029040">
    <property type="protein sequence ID" value="KAG2633060.1"/>
    <property type="molecule type" value="Genomic_DNA"/>
</dbReference>
<dbReference type="AlphaFoldDB" id="A0A8T0VCX5"/>
<protein>
    <submittedName>
        <fullName evidence="1">Uncharacterized protein</fullName>
    </submittedName>
</protein>
<name>A0A8T0VCX5_PANVG</name>
<organism evidence="1 2">
    <name type="scientific">Panicum virgatum</name>
    <name type="common">Blackwell switchgrass</name>
    <dbReference type="NCBI Taxonomy" id="38727"/>
    <lineage>
        <taxon>Eukaryota</taxon>
        <taxon>Viridiplantae</taxon>
        <taxon>Streptophyta</taxon>
        <taxon>Embryophyta</taxon>
        <taxon>Tracheophyta</taxon>
        <taxon>Spermatophyta</taxon>
        <taxon>Magnoliopsida</taxon>
        <taxon>Liliopsida</taxon>
        <taxon>Poales</taxon>
        <taxon>Poaceae</taxon>
        <taxon>PACMAD clade</taxon>
        <taxon>Panicoideae</taxon>
        <taxon>Panicodae</taxon>
        <taxon>Paniceae</taxon>
        <taxon>Panicinae</taxon>
        <taxon>Panicum</taxon>
        <taxon>Panicum sect. Hiantes</taxon>
    </lineage>
</organism>
<dbReference type="Proteomes" id="UP000823388">
    <property type="component" value="Chromosome 2N"/>
</dbReference>
<reference evidence="1" key="1">
    <citation type="submission" date="2020-05" db="EMBL/GenBank/DDBJ databases">
        <title>WGS assembly of Panicum virgatum.</title>
        <authorList>
            <person name="Lovell J.T."/>
            <person name="Jenkins J."/>
            <person name="Shu S."/>
            <person name="Juenger T.E."/>
            <person name="Schmutz J."/>
        </authorList>
    </citation>
    <scope>NUCLEOTIDE SEQUENCE</scope>
    <source>
        <strain evidence="1">AP13</strain>
    </source>
</reference>
<keyword evidence="2" id="KW-1185">Reference proteome</keyword>
<evidence type="ECO:0000313" key="1">
    <source>
        <dbReference type="EMBL" id="KAG2633060.1"/>
    </source>
</evidence>
<evidence type="ECO:0000313" key="2">
    <source>
        <dbReference type="Proteomes" id="UP000823388"/>
    </source>
</evidence>
<gene>
    <name evidence="1" type="ORF">PVAP13_2NG288806</name>
</gene>
<sequence>MAESTKFSMLTTKYALFPSSPYPLYDYTSMITSNDGDCILDIMSSGVNSFDHLCER</sequence>
<proteinExistence type="predicted"/>